<keyword evidence="2" id="KW-1185">Reference proteome</keyword>
<organism evidence="1 2">
    <name type="scientific">Streptomyces enissocaesilis</name>
    <dbReference type="NCBI Taxonomy" id="332589"/>
    <lineage>
        <taxon>Bacteria</taxon>
        <taxon>Bacillati</taxon>
        <taxon>Actinomycetota</taxon>
        <taxon>Actinomycetes</taxon>
        <taxon>Kitasatosporales</taxon>
        <taxon>Streptomycetaceae</taxon>
        <taxon>Streptomyces</taxon>
        <taxon>Streptomyces rochei group</taxon>
    </lineage>
</organism>
<dbReference type="EMBL" id="BAAAUD010000116">
    <property type="protein sequence ID" value="GAA2974898.1"/>
    <property type="molecule type" value="Genomic_DNA"/>
</dbReference>
<dbReference type="RefSeq" id="WP_344500987.1">
    <property type="nucleotide sequence ID" value="NZ_BAAAUD010000116.1"/>
</dbReference>
<evidence type="ECO:0000313" key="1">
    <source>
        <dbReference type="EMBL" id="GAA2974898.1"/>
    </source>
</evidence>
<comment type="caution">
    <text evidence="1">The sequence shown here is derived from an EMBL/GenBank/DDBJ whole genome shotgun (WGS) entry which is preliminary data.</text>
</comment>
<proteinExistence type="predicted"/>
<dbReference type="Proteomes" id="UP001500403">
    <property type="component" value="Unassembled WGS sequence"/>
</dbReference>
<protein>
    <submittedName>
        <fullName evidence="1">Uncharacterized protein</fullName>
    </submittedName>
</protein>
<reference evidence="2" key="1">
    <citation type="journal article" date="2019" name="Int. J. Syst. Evol. Microbiol.">
        <title>The Global Catalogue of Microorganisms (GCM) 10K type strain sequencing project: providing services to taxonomists for standard genome sequencing and annotation.</title>
        <authorList>
            <consortium name="The Broad Institute Genomics Platform"/>
            <consortium name="The Broad Institute Genome Sequencing Center for Infectious Disease"/>
            <person name="Wu L."/>
            <person name="Ma J."/>
        </authorList>
    </citation>
    <scope>NUCLEOTIDE SEQUENCE [LARGE SCALE GENOMIC DNA]</scope>
    <source>
        <strain evidence="2">JCM 9088</strain>
    </source>
</reference>
<gene>
    <name evidence="1" type="ORF">GCM10010446_68870</name>
</gene>
<name>A0ABP6K5P7_9ACTN</name>
<sequence>MVWPGCEETLTDSGREFLGEIKKQVKQRIDMFRHFEKRLPPDDFLVFAGAPRIGTCDGHCGMPKWPACVEAAMRRLRGEDEEFLHEWGDLMTRIGPAPAPVTADLEGTRKLLLESPWELNAGNLNWFAWNPVLQTTWHDTVGAAAAVAAAAHGQIQR</sequence>
<accession>A0ABP6K5P7</accession>
<evidence type="ECO:0000313" key="2">
    <source>
        <dbReference type="Proteomes" id="UP001500403"/>
    </source>
</evidence>